<gene>
    <name evidence="1" type="ORF">KOM_12_495</name>
</gene>
<accession>A0A8F8KL91</accession>
<sequence length="122" mass="13730">MQNTNCALCHGSGWIIHDKKNGGFDHVVHALADLGTPADQIQSTMQEIREKSIVRDEGTTPWYCSVPCIQCNKNAQIPAPEMHYYRLWSDSSRVVMVALDNGNGQHLTRAEFDNLEDSLEEE</sequence>
<organism evidence="1">
    <name type="scientific">Clandestinovirus</name>
    <dbReference type="NCBI Taxonomy" id="2831644"/>
    <lineage>
        <taxon>Viruses</taxon>
    </lineage>
</organism>
<reference evidence="1" key="1">
    <citation type="submission" date="2021-06" db="EMBL/GenBank/DDBJ databases">
        <authorList>
            <person name="Rolland C."/>
        </authorList>
    </citation>
    <scope>NUCLEOTIDE SEQUENCE</scope>
    <source>
        <strain evidence="1">347.936635</strain>
    </source>
</reference>
<proteinExistence type="predicted"/>
<evidence type="ECO:0000313" key="1">
    <source>
        <dbReference type="EMBL" id="QYA18763.1"/>
    </source>
</evidence>
<dbReference type="EMBL" id="MZ420154">
    <property type="protein sequence ID" value="QYA18763.1"/>
    <property type="molecule type" value="Genomic_DNA"/>
</dbReference>
<name>A0A8F8KL91_9VIRU</name>
<protein>
    <submittedName>
        <fullName evidence="1">NLP/P60 family protein dipeptidyl-peptidase</fullName>
    </submittedName>
</protein>